<evidence type="ECO:0000256" key="4">
    <source>
        <dbReference type="ARBA" id="ARBA00022729"/>
    </source>
</evidence>
<keyword evidence="7" id="KW-0472">Membrane</keyword>
<dbReference type="RefSeq" id="XP_009039361.1">
    <property type="nucleotide sequence ID" value="XM_009041113.1"/>
</dbReference>
<keyword evidence="7" id="KW-1133">Transmembrane helix</keyword>
<dbReference type="InterPro" id="IPR017853">
    <property type="entry name" value="GH"/>
</dbReference>
<protein>
    <submittedName>
        <fullName evidence="11">Uncharacterized protein</fullName>
    </submittedName>
</protein>
<dbReference type="Gene3D" id="3.40.1280.10">
    <property type="match status" value="1"/>
</dbReference>
<dbReference type="SUPFAM" id="SSF51445">
    <property type="entry name" value="(Trans)glycosidases"/>
    <property type="match status" value="1"/>
</dbReference>
<feature type="domain" description="tRNA/rRNA methyltransferase SpoU type" evidence="8">
    <location>
        <begin position="145"/>
        <end position="301"/>
    </location>
</feature>
<dbReference type="Gene3D" id="3.20.20.80">
    <property type="entry name" value="Glycosidases"/>
    <property type="match status" value="1"/>
</dbReference>
<dbReference type="CDD" id="cd18095">
    <property type="entry name" value="SpoU-like_rRNA-MTase"/>
    <property type="match status" value="1"/>
</dbReference>
<dbReference type="PANTHER" id="PTHR11069">
    <property type="entry name" value="GLUCOSYLCERAMIDASE"/>
    <property type="match status" value="1"/>
</dbReference>
<dbReference type="EMBL" id="GL833138">
    <property type="protein sequence ID" value="EGB05816.1"/>
    <property type="molecule type" value="Genomic_DNA"/>
</dbReference>
<dbReference type="InterPro" id="IPR029028">
    <property type="entry name" value="Alpha/beta_knot_MTases"/>
</dbReference>
<feature type="domain" description="Glycosyl hydrolase family 30 beta sandwich" evidence="10">
    <location>
        <begin position="1001"/>
        <end position="1048"/>
    </location>
</feature>
<dbReference type="InterPro" id="IPR033453">
    <property type="entry name" value="Glyco_hydro_30_TIM-barrel"/>
</dbReference>
<dbReference type="KEGG" id="aaf:AURANDRAFT_72107"/>
<evidence type="ECO:0000256" key="7">
    <source>
        <dbReference type="SAM" id="Phobius"/>
    </source>
</evidence>
<name>F0YG23_AURAN</name>
<dbReference type="GeneID" id="20228554"/>
<dbReference type="Pfam" id="PF17189">
    <property type="entry name" value="Glyco_hydro_30C"/>
    <property type="match status" value="1"/>
</dbReference>
<dbReference type="InterPro" id="IPR001139">
    <property type="entry name" value="Glyco_hydro_30"/>
</dbReference>
<organism evidence="12">
    <name type="scientific">Aureococcus anophagefferens</name>
    <name type="common">Harmful bloom alga</name>
    <dbReference type="NCBI Taxonomy" id="44056"/>
    <lineage>
        <taxon>Eukaryota</taxon>
        <taxon>Sar</taxon>
        <taxon>Stramenopiles</taxon>
        <taxon>Ochrophyta</taxon>
        <taxon>Pelagophyceae</taxon>
        <taxon>Pelagomonadales</taxon>
        <taxon>Pelagomonadaceae</taxon>
        <taxon>Aureococcus</taxon>
    </lineage>
</organism>
<dbReference type="GO" id="GO:0004348">
    <property type="term" value="F:glucosylceramidase activity"/>
    <property type="evidence" value="ECO:0007669"/>
    <property type="project" value="InterPro"/>
</dbReference>
<dbReference type="GO" id="GO:0016020">
    <property type="term" value="C:membrane"/>
    <property type="evidence" value="ECO:0007669"/>
    <property type="project" value="GOC"/>
</dbReference>
<keyword evidence="7" id="KW-0812">Transmembrane</keyword>
<evidence type="ECO:0000259" key="8">
    <source>
        <dbReference type="Pfam" id="PF00588"/>
    </source>
</evidence>
<dbReference type="Proteomes" id="UP000002729">
    <property type="component" value="Unassembled WGS sequence"/>
</dbReference>
<dbReference type="PROSITE" id="PS50231">
    <property type="entry name" value="RICIN_B_LECTIN"/>
    <property type="match status" value="1"/>
</dbReference>
<dbReference type="InterPro" id="IPR029026">
    <property type="entry name" value="tRNA_m1G_MTases_N"/>
</dbReference>
<dbReference type="SUPFAM" id="SSF55315">
    <property type="entry name" value="L30e-like"/>
    <property type="match status" value="1"/>
</dbReference>
<dbReference type="InterPro" id="IPR001537">
    <property type="entry name" value="SpoU_MeTrfase"/>
</dbReference>
<dbReference type="PANTHER" id="PTHR11069:SF23">
    <property type="entry name" value="LYSOSOMAL ACID GLUCOSYLCERAMIDASE"/>
    <property type="match status" value="1"/>
</dbReference>
<feature type="transmembrane region" description="Helical" evidence="7">
    <location>
        <begin position="345"/>
        <end position="361"/>
    </location>
</feature>
<evidence type="ECO:0000256" key="3">
    <source>
        <dbReference type="ARBA" id="ARBA00022679"/>
    </source>
</evidence>
<dbReference type="AlphaFoldDB" id="F0YG23"/>
<gene>
    <name evidence="11" type="ORF">AURANDRAFT_72107</name>
</gene>
<dbReference type="GO" id="GO:0006396">
    <property type="term" value="P:RNA processing"/>
    <property type="evidence" value="ECO:0007669"/>
    <property type="project" value="InterPro"/>
</dbReference>
<dbReference type="InParanoid" id="F0YG23"/>
<dbReference type="InterPro" id="IPR033452">
    <property type="entry name" value="GH30_C"/>
</dbReference>
<dbReference type="Pfam" id="PF02055">
    <property type="entry name" value="Glyco_hydro_30"/>
    <property type="match status" value="1"/>
</dbReference>
<accession>F0YG23</accession>
<dbReference type="Pfam" id="PF00588">
    <property type="entry name" value="SpoU_methylase"/>
    <property type="match status" value="1"/>
</dbReference>
<dbReference type="GO" id="GO:0008173">
    <property type="term" value="F:RNA methyltransferase activity"/>
    <property type="evidence" value="ECO:0007669"/>
    <property type="project" value="InterPro"/>
</dbReference>
<dbReference type="GO" id="GO:0003723">
    <property type="term" value="F:RNA binding"/>
    <property type="evidence" value="ECO:0007669"/>
    <property type="project" value="InterPro"/>
</dbReference>
<feature type="domain" description="Glycosyl hydrolase family 30 TIM-barrel" evidence="9">
    <location>
        <begin position="454"/>
        <end position="823"/>
    </location>
</feature>
<dbReference type="Gene3D" id="2.60.40.1180">
    <property type="entry name" value="Golgi alpha-mannosidase II"/>
    <property type="match status" value="1"/>
</dbReference>
<proteinExistence type="inferred from homology"/>
<keyword evidence="2" id="KW-0489">Methyltransferase</keyword>
<keyword evidence="5" id="KW-0378">Hydrolase</keyword>
<dbReference type="SUPFAM" id="SSF50370">
    <property type="entry name" value="Ricin B-like lectins"/>
    <property type="match status" value="1"/>
</dbReference>
<evidence type="ECO:0000256" key="2">
    <source>
        <dbReference type="ARBA" id="ARBA00022603"/>
    </source>
</evidence>
<evidence type="ECO:0000313" key="11">
    <source>
        <dbReference type="EMBL" id="EGB05816.1"/>
    </source>
</evidence>
<dbReference type="SUPFAM" id="SSF75217">
    <property type="entry name" value="alpha/beta knot"/>
    <property type="match status" value="1"/>
</dbReference>
<dbReference type="GO" id="GO:0032259">
    <property type="term" value="P:methylation"/>
    <property type="evidence" value="ECO:0007669"/>
    <property type="project" value="UniProtKB-KW"/>
</dbReference>
<evidence type="ECO:0000256" key="1">
    <source>
        <dbReference type="ARBA" id="ARBA00005382"/>
    </source>
</evidence>
<evidence type="ECO:0000256" key="5">
    <source>
        <dbReference type="ARBA" id="ARBA00022801"/>
    </source>
</evidence>
<evidence type="ECO:0000259" key="10">
    <source>
        <dbReference type="Pfam" id="PF17189"/>
    </source>
</evidence>
<keyword evidence="3" id="KW-0808">Transferase</keyword>
<evidence type="ECO:0000313" key="12">
    <source>
        <dbReference type="Proteomes" id="UP000002729"/>
    </source>
</evidence>
<feature type="region of interest" description="Disordered" evidence="6">
    <location>
        <begin position="396"/>
        <end position="445"/>
    </location>
</feature>
<dbReference type="InterPro" id="IPR029064">
    <property type="entry name" value="Ribosomal_eL30-like_sf"/>
</dbReference>
<reference evidence="11 12" key="1">
    <citation type="journal article" date="2011" name="Proc. Natl. Acad. Sci. U.S.A.">
        <title>Niche of harmful alga Aureococcus anophagefferens revealed through ecogenomics.</title>
        <authorList>
            <person name="Gobler C.J."/>
            <person name="Berry D.L."/>
            <person name="Dyhrman S.T."/>
            <person name="Wilhelm S.W."/>
            <person name="Salamov A."/>
            <person name="Lobanov A.V."/>
            <person name="Zhang Y."/>
            <person name="Collier J.L."/>
            <person name="Wurch L.L."/>
            <person name="Kustka A.B."/>
            <person name="Dill B.D."/>
            <person name="Shah M."/>
            <person name="VerBerkmoes N.C."/>
            <person name="Kuo A."/>
            <person name="Terry A."/>
            <person name="Pangilinan J."/>
            <person name="Lindquist E.A."/>
            <person name="Lucas S."/>
            <person name="Paulsen I.T."/>
            <person name="Hattenrath-Lehmann T.K."/>
            <person name="Talmage S.C."/>
            <person name="Walker E.A."/>
            <person name="Koch F."/>
            <person name="Burson A.M."/>
            <person name="Marcoval M.A."/>
            <person name="Tang Y.Z."/>
            <person name="Lecleir G.R."/>
            <person name="Coyne K.J."/>
            <person name="Berg G.M."/>
            <person name="Bertrand E.M."/>
            <person name="Saito M.A."/>
            <person name="Gladyshev V.N."/>
            <person name="Grigoriev I.V."/>
        </authorList>
    </citation>
    <scope>NUCLEOTIDE SEQUENCE [LARGE SCALE GENOMIC DNA]</scope>
    <source>
        <strain evidence="12">CCMP 1984</strain>
    </source>
</reference>
<dbReference type="eggNOG" id="KOG2566">
    <property type="taxonomic scope" value="Eukaryota"/>
</dbReference>
<feature type="transmembrane region" description="Helical" evidence="7">
    <location>
        <begin position="318"/>
        <end position="339"/>
    </location>
</feature>
<dbReference type="GO" id="GO:0006680">
    <property type="term" value="P:glucosylceramide catabolic process"/>
    <property type="evidence" value="ECO:0007669"/>
    <property type="project" value="TreeGrafter"/>
</dbReference>
<evidence type="ECO:0000259" key="9">
    <source>
        <dbReference type="Pfam" id="PF02055"/>
    </source>
</evidence>
<keyword evidence="4" id="KW-0732">Signal</keyword>
<dbReference type="PRINTS" id="PR00843">
    <property type="entry name" value="GLHYDRLASE30"/>
</dbReference>
<keyword evidence="12" id="KW-1185">Reference proteome</keyword>
<comment type="similarity">
    <text evidence="1">Belongs to the glycosyl hydrolase 30 family.</text>
</comment>
<dbReference type="InterPro" id="IPR013780">
    <property type="entry name" value="Glyco_hydro_b"/>
</dbReference>
<dbReference type="InterPro" id="IPR035992">
    <property type="entry name" value="Ricin_B-like_lectins"/>
</dbReference>
<sequence length="1088" mass="115829">MPVAKVMASRFGGGGEPEEDMDGVLHLDASDPRVAVYQNLKERDVAGRGDLFILEGENSVHNLVQHGRMPLESVCVSERRVAPMKSLIAAVRARGVPVYALTHEDYSGLVGFNFHRGVLACGRKLPSVAPGELLGALPATGPSTVVLCERTNNLDNVGAVFRNGAAFGAGAVVFDGRSADPYYRKSIRVSGGHALAIPFTRRGSIADVVQAAKASGHVVCALVTPPTSARSTAVDDAVGAPVPINEWRADDRPERVAVLMGAEGPGLTDEAQRLADVRLTIPMANAVDSVNVATACSIALHELASTPRRRDAQARRRAARVASLAAAFGAGALLALAAARRRPSIVAAAVFVVAALSWTALRLNASTPEYLTAPHGCGPAPASGGRTVTVFETAMKSGAGGGRTTSRTLGPRESCDARPRKGRAGGFLSSLLTGDVQPPRGRVSVDTSKTYQSIDGFGGAFTEASARTWARMPADARAEVVEKYWGEDGIGYSLGRVHMNSCDFCVASYDFAPVDGDFSLDHFDHSVTHDRAEMIPLMAAARAATERRGGDFKLFASPWSPPAWLKAPRKKFEPDPDHPSIEFPGNRSMLSSAQPDGLAHDEQAHAAWALYFSKFASAYEAQGLPLWGFTVQNEPEFSAPWEACRYTANSTGAFVRDFLGPRLKSDHPHLKLFVFDHNRDHMVDWARAVYGDAETAKFVDGVAFHWYAGGLDRTLDGAVGHANVARARDALPKGARLLPSEGCNCPGIGDSDLLRSERYAHDILSDLALGACGWVDWNLLLDHRGGPNHLGNVCDAPMHATDEKFSGVKIQSYYDVIGHFSKHLHPGSERVEIAVDGVFFDDRAATRAATRAAVGFELTLHKCQGSPDRPSPRQAWALDDVHDYLEMTDGSFVDKWGDLCAADANTPGVGSLALVNCEYGKEHGDVAVGKFRRDPDSHAIAELKGGLCLGPSRDRPGAEGAQLELQPCDGANRHQRFTHLPSGALVSDADGRCVTAGWPFVQAVAFARPTGDVAVVALNEASHAADFDLDIDGDVVRASLGPHTIQTYVVSPRPAAAAPAPGDDDGAVKLTDDIADDIKQLKAKLGPV</sequence>
<dbReference type="OrthoDB" id="2160638at2759"/>
<evidence type="ECO:0000256" key="6">
    <source>
        <dbReference type="SAM" id="MobiDB-lite"/>
    </source>
</evidence>